<feature type="domain" description="Peptidase C39-like" evidence="2">
    <location>
        <begin position="75"/>
        <end position="240"/>
    </location>
</feature>
<keyword evidence="4" id="KW-1185">Reference proteome</keyword>
<dbReference type="InterPro" id="IPR016997">
    <property type="entry name" value="UCP032442"/>
</dbReference>
<organism evidence="3 4">
    <name type="scientific">Peribacillus faecalis</name>
    <dbReference type="NCBI Taxonomy" id="2772559"/>
    <lineage>
        <taxon>Bacteria</taxon>
        <taxon>Bacillati</taxon>
        <taxon>Bacillota</taxon>
        <taxon>Bacilli</taxon>
        <taxon>Bacillales</taxon>
        <taxon>Bacillaceae</taxon>
        <taxon>Peribacillus</taxon>
    </lineage>
</organism>
<accession>A0A927CUS0</accession>
<sequence length="269" mass="30610">MKTALTFLAVILLSLLILLFKINKKWGIAVFFLCASLLCFSLYELKKRKPLQIYQVTGYTLHQAESLLDQGKQMLDVPVVSQLPELPRGCEVTSLAMLLAYAGVNVDKMELASNIKKDSTPYENKNGKIYYGHPNSGFIGDMYNRSNPGLGVYHKPIYELADRYLPGRILNLTGEEFFKIEQQLANGFPVWVIINTKYKLLPDSSFVTWHTPEGTIDITYHEHAAVITGFDDQYVYVNDPLTVEKNKKIPKQAFIESWVQMGRQAISYK</sequence>
<keyword evidence="1" id="KW-1133">Transmembrane helix</keyword>
<dbReference type="AlphaFoldDB" id="A0A927CUS0"/>
<comment type="caution">
    <text evidence="3">The sequence shown here is derived from an EMBL/GenBank/DDBJ whole genome shotgun (WGS) entry which is preliminary data.</text>
</comment>
<dbReference type="SUPFAM" id="SSF54001">
    <property type="entry name" value="Cysteine proteinases"/>
    <property type="match status" value="1"/>
</dbReference>
<dbReference type="CDD" id="cd02549">
    <property type="entry name" value="Peptidase_C39A"/>
    <property type="match status" value="1"/>
</dbReference>
<keyword evidence="1" id="KW-0812">Transmembrane</keyword>
<dbReference type="PANTHER" id="PTHR37806:SF1">
    <property type="entry name" value="PEPTIDASE C39-LIKE DOMAIN-CONTAINING PROTEIN"/>
    <property type="match status" value="1"/>
</dbReference>
<evidence type="ECO:0000256" key="1">
    <source>
        <dbReference type="SAM" id="Phobius"/>
    </source>
</evidence>
<dbReference type="PANTHER" id="PTHR37806">
    <property type="entry name" value="LMO0724 PROTEIN"/>
    <property type="match status" value="1"/>
</dbReference>
<proteinExistence type="predicted"/>
<evidence type="ECO:0000259" key="2">
    <source>
        <dbReference type="Pfam" id="PF13529"/>
    </source>
</evidence>
<reference evidence="3" key="1">
    <citation type="submission" date="2020-09" db="EMBL/GenBank/DDBJ databases">
        <title>Bacillus faecalis sp. nov., a moderately halophilic bacterium isolated from cow faeces.</title>
        <authorList>
            <person name="Jiang L."/>
            <person name="Lee J."/>
        </authorList>
    </citation>
    <scope>NUCLEOTIDE SEQUENCE</scope>
    <source>
        <strain evidence="3">AGMB 02131</strain>
    </source>
</reference>
<dbReference type="Proteomes" id="UP000602076">
    <property type="component" value="Unassembled WGS sequence"/>
</dbReference>
<protein>
    <submittedName>
        <fullName evidence="3">C39 family peptidase</fullName>
    </submittedName>
</protein>
<dbReference type="PIRSF" id="PIRSF032442">
    <property type="entry name" value="UCP032442"/>
    <property type="match status" value="1"/>
</dbReference>
<dbReference type="EMBL" id="JACXSI010000006">
    <property type="protein sequence ID" value="MBD3107441.1"/>
    <property type="molecule type" value="Genomic_DNA"/>
</dbReference>
<dbReference type="InterPro" id="IPR039564">
    <property type="entry name" value="Peptidase_C39-like"/>
</dbReference>
<dbReference type="InterPro" id="IPR038765">
    <property type="entry name" value="Papain-like_cys_pep_sf"/>
</dbReference>
<keyword evidence="1" id="KW-0472">Membrane</keyword>
<dbReference type="InterPro" id="IPR039563">
    <property type="entry name" value="Peptidase_C39_single_dom"/>
</dbReference>
<name>A0A927CUS0_9BACI</name>
<evidence type="ECO:0000313" key="3">
    <source>
        <dbReference type="EMBL" id="MBD3107441.1"/>
    </source>
</evidence>
<dbReference type="Pfam" id="PF13529">
    <property type="entry name" value="Peptidase_C39_2"/>
    <property type="match status" value="1"/>
</dbReference>
<gene>
    <name evidence="3" type="ORF">IEO70_03605</name>
</gene>
<evidence type="ECO:0000313" key="4">
    <source>
        <dbReference type="Proteomes" id="UP000602076"/>
    </source>
</evidence>
<feature type="transmembrane region" description="Helical" evidence="1">
    <location>
        <begin position="29"/>
        <end position="45"/>
    </location>
</feature>
<dbReference type="Gene3D" id="3.90.70.10">
    <property type="entry name" value="Cysteine proteinases"/>
    <property type="match status" value="1"/>
</dbReference>
<dbReference type="RefSeq" id="WP_190996985.1">
    <property type="nucleotide sequence ID" value="NZ_JACXSI010000006.1"/>
</dbReference>